<dbReference type="InterPro" id="IPR019277">
    <property type="entry name" value="DUF2304"/>
</dbReference>
<evidence type="ECO:0000313" key="4">
    <source>
        <dbReference type="Proteomes" id="UP000517916"/>
    </source>
</evidence>
<organism evidence="3 4">
    <name type="scientific">Kutzneria viridogrisea</name>
    <dbReference type="NCBI Taxonomy" id="47990"/>
    <lineage>
        <taxon>Bacteria</taxon>
        <taxon>Bacillati</taxon>
        <taxon>Actinomycetota</taxon>
        <taxon>Actinomycetes</taxon>
        <taxon>Pseudonocardiales</taxon>
        <taxon>Pseudonocardiaceae</taxon>
        <taxon>Kutzneria</taxon>
    </lineage>
</organism>
<gene>
    <name evidence="3" type="ORF">BC739_006303</name>
</gene>
<accession>A0ABR6BQW1</accession>
<evidence type="ECO:0000313" key="3">
    <source>
        <dbReference type="EMBL" id="MBA8929085.1"/>
    </source>
</evidence>
<dbReference type="Pfam" id="PF10066">
    <property type="entry name" value="DUF2304"/>
    <property type="match status" value="1"/>
</dbReference>
<protein>
    <recommendedName>
        <fullName evidence="5">DUF2304 domain-containing protein</fullName>
    </recommendedName>
</protein>
<keyword evidence="2" id="KW-0472">Membrane</keyword>
<feature type="transmembrane region" description="Helical" evidence="2">
    <location>
        <begin position="37"/>
        <end position="59"/>
    </location>
</feature>
<feature type="transmembrane region" description="Helical" evidence="2">
    <location>
        <begin position="71"/>
        <end position="89"/>
    </location>
</feature>
<evidence type="ECO:0000256" key="2">
    <source>
        <dbReference type="SAM" id="Phobius"/>
    </source>
</evidence>
<keyword evidence="2" id="KW-1133">Transmembrane helix</keyword>
<evidence type="ECO:0008006" key="5">
    <source>
        <dbReference type="Google" id="ProtNLM"/>
    </source>
</evidence>
<evidence type="ECO:0000256" key="1">
    <source>
        <dbReference type="SAM" id="Coils"/>
    </source>
</evidence>
<dbReference type="RefSeq" id="WP_025353819.1">
    <property type="nucleotide sequence ID" value="NZ_BAAABQ010000022.1"/>
</dbReference>
<reference evidence="3 4" key="1">
    <citation type="submission" date="2020-08" db="EMBL/GenBank/DDBJ databases">
        <title>Genomic Encyclopedia of Archaeal and Bacterial Type Strains, Phase II (KMG-II): from individual species to whole genera.</title>
        <authorList>
            <person name="Goeker M."/>
        </authorList>
    </citation>
    <scope>NUCLEOTIDE SEQUENCE [LARGE SCALE GENOMIC DNA]</scope>
    <source>
        <strain evidence="3 4">DSM 43850</strain>
    </source>
</reference>
<name>A0ABR6BQW1_9PSEU</name>
<keyword evidence="1" id="KW-0175">Coiled coil</keyword>
<feature type="transmembrane region" description="Helical" evidence="2">
    <location>
        <begin position="6"/>
        <end position="25"/>
    </location>
</feature>
<proteinExistence type="predicted"/>
<dbReference type="Proteomes" id="UP000517916">
    <property type="component" value="Unassembled WGS sequence"/>
</dbReference>
<dbReference type="EMBL" id="JACJID010000005">
    <property type="protein sequence ID" value="MBA8929085.1"/>
    <property type="molecule type" value="Genomic_DNA"/>
</dbReference>
<keyword evidence="2" id="KW-0812">Transmembrane</keyword>
<feature type="coiled-coil region" evidence="1">
    <location>
        <begin position="91"/>
        <end position="125"/>
    </location>
</feature>
<sequence>MNGTTAYIVGIIGSVIILGLIIELLRRRQLTEKYAVLWLVIGIIILVLTCLGQDGLTMLAHSVGFYVPSNLLFFLAILFLLGVTLHLSWELSRVEDETRKLAEDLAILRLEVEQLTEQRQGERRE</sequence>
<keyword evidence="4" id="KW-1185">Reference proteome</keyword>
<comment type="caution">
    <text evidence="3">The sequence shown here is derived from an EMBL/GenBank/DDBJ whole genome shotgun (WGS) entry which is preliminary data.</text>
</comment>